<dbReference type="Pfam" id="PF13489">
    <property type="entry name" value="Methyltransf_23"/>
    <property type="match status" value="1"/>
</dbReference>
<dbReference type="GO" id="GO:0008168">
    <property type="term" value="F:methyltransferase activity"/>
    <property type="evidence" value="ECO:0007669"/>
    <property type="project" value="UniProtKB-KW"/>
</dbReference>
<keyword evidence="2" id="KW-1185">Reference proteome</keyword>
<gene>
    <name evidence="1" type="ORF">OCK74_17145</name>
</gene>
<dbReference type="EMBL" id="JAOTIF010000015">
    <property type="protein sequence ID" value="MCU7550849.1"/>
    <property type="molecule type" value="Genomic_DNA"/>
</dbReference>
<dbReference type="PANTHER" id="PTHR43861">
    <property type="entry name" value="TRANS-ACONITATE 2-METHYLTRANSFERASE-RELATED"/>
    <property type="match status" value="1"/>
</dbReference>
<reference evidence="1" key="2">
    <citation type="submission" date="2023-04" db="EMBL/GenBank/DDBJ databases">
        <title>Paracnuella aquatica gen. nov., sp. nov., a member of the family Chitinophagaceae isolated from a hot spring.</title>
        <authorList>
            <person name="Wang C."/>
        </authorList>
    </citation>
    <scope>NUCLEOTIDE SEQUENCE</scope>
    <source>
        <strain evidence="1">LB-8</strain>
    </source>
</reference>
<name>A0A9X2XWR6_9BACT</name>
<keyword evidence="1" id="KW-0489">Methyltransferase</keyword>
<dbReference type="Proteomes" id="UP001155483">
    <property type="component" value="Unassembled WGS sequence"/>
</dbReference>
<evidence type="ECO:0000313" key="1">
    <source>
        <dbReference type="EMBL" id="MCU7550849.1"/>
    </source>
</evidence>
<accession>A0A9X2XWR6</accession>
<evidence type="ECO:0000313" key="2">
    <source>
        <dbReference type="Proteomes" id="UP001155483"/>
    </source>
</evidence>
<dbReference type="Gene3D" id="3.40.50.150">
    <property type="entry name" value="Vaccinia Virus protein VP39"/>
    <property type="match status" value="1"/>
</dbReference>
<dbReference type="SUPFAM" id="SSF53335">
    <property type="entry name" value="S-adenosyl-L-methionine-dependent methyltransferases"/>
    <property type="match status" value="1"/>
</dbReference>
<dbReference type="CDD" id="cd02440">
    <property type="entry name" value="AdoMet_MTases"/>
    <property type="match status" value="1"/>
</dbReference>
<keyword evidence="1" id="KW-0808">Transferase</keyword>
<dbReference type="PANTHER" id="PTHR43861:SF6">
    <property type="entry name" value="METHYLTRANSFERASE TYPE 11"/>
    <property type="match status" value="1"/>
</dbReference>
<protein>
    <submittedName>
        <fullName evidence="1">Methyltransferase domain-containing protein</fullName>
    </submittedName>
</protein>
<reference evidence="1" key="1">
    <citation type="submission" date="2022-09" db="EMBL/GenBank/DDBJ databases">
        <authorList>
            <person name="Yuan C."/>
            <person name="Ke Z."/>
        </authorList>
    </citation>
    <scope>NUCLEOTIDE SEQUENCE</scope>
    <source>
        <strain evidence="1">LB-8</strain>
    </source>
</reference>
<dbReference type="AlphaFoldDB" id="A0A9X2XWR6"/>
<organism evidence="1 2">
    <name type="scientific">Paraflavisolibacter caeni</name>
    <dbReference type="NCBI Taxonomy" id="2982496"/>
    <lineage>
        <taxon>Bacteria</taxon>
        <taxon>Pseudomonadati</taxon>
        <taxon>Bacteroidota</taxon>
        <taxon>Chitinophagia</taxon>
        <taxon>Chitinophagales</taxon>
        <taxon>Chitinophagaceae</taxon>
        <taxon>Paraflavisolibacter</taxon>
    </lineage>
</organism>
<sequence>MEVKETCSCLLCSGSAELVEQRYPGYQEPLTFDIYYCSNCNTSFSTPRVETSQIYEHIYKNGSKVPAYKRYWQYLNEIKSSKDPLHYLSQKEEMYWAVRHSLLEMNNSKTIKIMEVGCGLGYLTYALVKEGYDVIGIDISKNAVDEAIKSFGNYYICADVFEYVSEHQNLYNVIILTEVIEHLNEPLKFLESIMLMLKKGGRIIITTPNKTVFPKDVSWATELPPIHLWWFTEDSMKFMATKISANVSFIDFSDFYKKKPCLIEVNKFINKFPLLNKDGSVINIPKENGRFRSFLAGIPFFRLLNVKIKSAFSKTYVCQKRGPVMGAIFEKNAM</sequence>
<dbReference type="GO" id="GO:0032259">
    <property type="term" value="P:methylation"/>
    <property type="evidence" value="ECO:0007669"/>
    <property type="project" value="UniProtKB-KW"/>
</dbReference>
<dbReference type="RefSeq" id="WP_279298286.1">
    <property type="nucleotide sequence ID" value="NZ_JAOTIF010000015.1"/>
</dbReference>
<comment type="caution">
    <text evidence="1">The sequence shown here is derived from an EMBL/GenBank/DDBJ whole genome shotgun (WGS) entry which is preliminary data.</text>
</comment>
<dbReference type="InterPro" id="IPR029063">
    <property type="entry name" value="SAM-dependent_MTases_sf"/>
</dbReference>
<proteinExistence type="predicted"/>